<dbReference type="AlphaFoldDB" id="A0AAD9H268"/>
<feature type="chain" id="PRO_5042227642" evidence="1">
    <location>
        <begin position="18"/>
        <end position="75"/>
    </location>
</feature>
<feature type="signal peptide" evidence="1">
    <location>
        <begin position="1"/>
        <end position="17"/>
    </location>
</feature>
<accession>A0AAD9H268</accession>
<organism evidence="2 3">
    <name type="scientific">Colletotrichum zoysiae</name>
    <dbReference type="NCBI Taxonomy" id="1216348"/>
    <lineage>
        <taxon>Eukaryota</taxon>
        <taxon>Fungi</taxon>
        <taxon>Dikarya</taxon>
        <taxon>Ascomycota</taxon>
        <taxon>Pezizomycotina</taxon>
        <taxon>Sordariomycetes</taxon>
        <taxon>Hypocreomycetidae</taxon>
        <taxon>Glomerellales</taxon>
        <taxon>Glomerellaceae</taxon>
        <taxon>Colletotrichum</taxon>
        <taxon>Colletotrichum graminicola species complex</taxon>
    </lineage>
</organism>
<keyword evidence="1" id="KW-0732">Signal</keyword>
<name>A0AAD9H268_9PEZI</name>
<evidence type="ECO:0000313" key="2">
    <source>
        <dbReference type="EMBL" id="KAK2020815.1"/>
    </source>
</evidence>
<evidence type="ECO:0000313" key="3">
    <source>
        <dbReference type="Proteomes" id="UP001232148"/>
    </source>
</evidence>
<dbReference type="Proteomes" id="UP001232148">
    <property type="component" value="Unassembled WGS sequence"/>
</dbReference>
<gene>
    <name evidence="2" type="ORF">LX32DRAFT_289658</name>
</gene>
<dbReference type="EMBL" id="MU843168">
    <property type="protein sequence ID" value="KAK2020815.1"/>
    <property type="molecule type" value="Genomic_DNA"/>
</dbReference>
<comment type="caution">
    <text evidence="2">The sequence shown here is derived from an EMBL/GenBank/DDBJ whole genome shotgun (WGS) entry which is preliminary data.</text>
</comment>
<protein>
    <submittedName>
        <fullName evidence="2">Uncharacterized protein</fullName>
    </submittedName>
</protein>
<evidence type="ECO:0000256" key="1">
    <source>
        <dbReference type="SAM" id="SignalP"/>
    </source>
</evidence>
<proteinExistence type="predicted"/>
<reference evidence="2" key="1">
    <citation type="submission" date="2021-06" db="EMBL/GenBank/DDBJ databases">
        <title>Comparative genomics, transcriptomics and evolutionary studies reveal genomic signatures of adaptation to plant cell wall in hemibiotrophic fungi.</title>
        <authorList>
            <consortium name="DOE Joint Genome Institute"/>
            <person name="Baroncelli R."/>
            <person name="Diaz J.F."/>
            <person name="Benocci T."/>
            <person name="Peng M."/>
            <person name="Battaglia E."/>
            <person name="Haridas S."/>
            <person name="Andreopoulos W."/>
            <person name="Labutti K."/>
            <person name="Pangilinan J."/>
            <person name="Floch G.L."/>
            <person name="Makela M.R."/>
            <person name="Henrissat B."/>
            <person name="Grigoriev I.V."/>
            <person name="Crouch J.A."/>
            <person name="De Vries R.P."/>
            <person name="Sukno S.A."/>
            <person name="Thon M.R."/>
        </authorList>
    </citation>
    <scope>NUCLEOTIDE SEQUENCE</scope>
    <source>
        <strain evidence="2">MAFF235873</strain>
    </source>
</reference>
<keyword evidence="3" id="KW-1185">Reference proteome</keyword>
<sequence length="75" mass="8507">MQIKLLFLTTLITSAFADKLLHCECRNGQIADLESTEAACRSPGRMEHGVCVIWHSKMMRFKCARGKVYHCADAY</sequence>